<dbReference type="AlphaFoldDB" id="A0A812L5X2"/>
<dbReference type="Proteomes" id="UP000601435">
    <property type="component" value="Unassembled WGS sequence"/>
</dbReference>
<reference evidence="1" key="1">
    <citation type="submission" date="2021-02" db="EMBL/GenBank/DDBJ databases">
        <authorList>
            <person name="Dougan E. K."/>
            <person name="Rhodes N."/>
            <person name="Thang M."/>
            <person name="Chan C."/>
        </authorList>
    </citation>
    <scope>NUCLEOTIDE SEQUENCE</scope>
</reference>
<dbReference type="EMBL" id="CAJNJA010008631">
    <property type="protein sequence ID" value="CAE7238708.1"/>
    <property type="molecule type" value="Genomic_DNA"/>
</dbReference>
<evidence type="ECO:0000313" key="1">
    <source>
        <dbReference type="EMBL" id="CAE7238708.1"/>
    </source>
</evidence>
<keyword evidence="2" id="KW-1185">Reference proteome</keyword>
<evidence type="ECO:0000313" key="2">
    <source>
        <dbReference type="Proteomes" id="UP000601435"/>
    </source>
</evidence>
<accession>A0A812L5X2</accession>
<protein>
    <submittedName>
        <fullName evidence="1">Uncharacterized protein</fullName>
    </submittedName>
</protein>
<organism evidence="1 2">
    <name type="scientific">Symbiodinium necroappetens</name>
    <dbReference type="NCBI Taxonomy" id="1628268"/>
    <lineage>
        <taxon>Eukaryota</taxon>
        <taxon>Sar</taxon>
        <taxon>Alveolata</taxon>
        <taxon>Dinophyceae</taxon>
        <taxon>Suessiales</taxon>
        <taxon>Symbiodiniaceae</taxon>
        <taxon>Symbiodinium</taxon>
    </lineage>
</organism>
<comment type="caution">
    <text evidence="1">The sequence shown here is derived from an EMBL/GenBank/DDBJ whole genome shotgun (WGS) entry which is preliminary data.</text>
</comment>
<sequence length="88" mass="9755">MTDPNRLKASPWPQALLAVEERRASAAPRSTILHNVVLNSCAKAQKWRHCLQLQHENGFGNLVSQSTVIAAEAQVNRWCNALERLAPA</sequence>
<gene>
    <name evidence="1" type="ORF">SNEC2469_LOCUS4164</name>
</gene>
<proteinExistence type="predicted"/>
<name>A0A812L5X2_9DINO</name>